<dbReference type="RefSeq" id="WP_023577181.1">
    <property type="nucleotide sequence ID" value="NZ_CBCSBQ010000008.1"/>
</dbReference>
<dbReference type="Proteomes" id="UP000182124">
    <property type="component" value="Unassembled WGS sequence"/>
</dbReference>
<protein>
    <submittedName>
        <fullName evidence="2">Lipocalin-like domain-containing protein</fullName>
    </submittedName>
</protein>
<dbReference type="InterPro" id="IPR024311">
    <property type="entry name" value="Lipocalin-like"/>
</dbReference>
<dbReference type="Pfam" id="PF13648">
    <property type="entry name" value="Lipocalin_4"/>
    <property type="match status" value="1"/>
</dbReference>
<sequence>MRKLLLLSFFALFLFSCKPTIDTKSQIGLKGKWTITNVSYAGSEYFKATSFQIADSKCFVGSKWQFVSNNNTGTVELTQCTDFNSDIVWSITPEKEFTLKFIGEDAKARKVTQGYRLRIANQSENSFQLVDKINVGGNNADIVYQFQKVN</sequence>
<proteinExistence type="predicted"/>
<evidence type="ECO:0000313" key="3">
    <source>
        <dbReference type="Proteomes" id="UP000182124"/>
    </source>
</evidence>
<name>A0A1G4VQ14_9FLAO</name>
<dbReference type="AlphaFoldDB" id="A0A1G4VQ14"/>
<dbReference type="PROSITE" id="PS51257">
    <property type="entry name" value="PROKAR_LIPOPROTEIN"/>
    <property type="match status" value="1"/>
</dbReference>
<evidence type="ECO:0000313" key="2">
    <source>
        <dbReference type="EMBL" id="SCX10170.1"/>
    </source>
</evidence>
<feature type="domain" description="Lipocalin-like" evidence="1">
    <location>
        <begin position="29"/>
        <end position="109"/>
    </location>
</feature>
<dbReference type="EMBL" id="FMTY01000003">
    <property type="protein sequence ID" value="SCX10170.1"/>
    <property type="molecule type" value="Genomic_DNA"/>
</dbReference>
<organism evidence="2 3">
    <name type="scientific">Flavobacterium saliperosum</name>
    <dbReference type="NCBI Taxonomy" id="329186"/>
    <lineage>
        <taxon>Bacteria</taxon>
        <taxon>Pseudomonadati</taxon>
        <taxon>Bacteroidota</taxon>
        <taxon>Flavobacteriia</taxon>
        <taxon>Flavobacteriales</taxon>
        <taxon>Flavobacteriaceae</taxon>
        <taxon>Flavobacterium</taxon>
    </lineage>
</organism>
<dbReference type="eggNOG" id="ENOG502ZSBD">
    <property type="taxonomic scope" value="Bacteria"/>
</dbReference>
<evidence type="ECO:0000259" key="1">
    <source>
        <dbReference type="Pfam" id="PF13648"/>
    </source>
</evidence>
<dbReference type="STRING" id="329186.SAMN02927925_01515"/>
<reference evidence="2 3" key="1">
    <citation type="submission" date="2016-10" db="EMBL/GenBank/DDBJ databases">
        <authorList>
            <person name="de Groot N.N."/>
        </authorList>
    </citation>
    <scope>NUCLEOTIDE SEQUENCE [LARGE SCALE GENOMIC DNA]</scope>
    <source>
        <strain evidence="2 3">CGMCC 1.3801</strain>
    </source>
</reference>
<gene>
    <name evidence="2" type="ORF">SAMN02927925_01515</name>
</gene>
<accession>A0A1G4VQ14</accession>